<proteinExistence type="predicted"/>
<dbReference type="NCBIfam" id="TIGR00254">
    <property type="entry name" value="GGDEF"/>
    <property type="match status" value="1"/>
</dbReference>
<gene>
    <name evidence="2" type="ORF">ACJDU8_24280</name>
</gene>
<dbReference type="PANTHER" id="PTHR45138:SF9">
    <property type="entry name" value="DIGUANYLATE CYCLASE DGCM-RELATED"/>
    <property type="match status" value="1"/>
</dbReference>
<name>A0ABW8SSC8_9CLOT</name>
<dbReference type="InterPro" id="IPR000160">
    <property type="entry name" value="GGDEF_dom"/>
</dbReference>
<comment type="caution">
    <text evidence="2">The sequence shown here is derived from an EMBL/GenBank/DDBJ whole genome shotgun (WGS) entry which is preliminary data.</text>
</comment>
<dbReference type="Proteomes" id="UP001623660">
    <property type="component" value="Unassembled WGS sequence"/>
</dbReference>
<sequence length="196" mass="21577">MKEQAVLLAIKAKELSELKEINCKLESLSLCDGLTGILNRRGFDNYLSMVWKSCIRSGKHVSLIMADIDYFKTYNDTYGHPKGDECLIKVAKTMASSVKRPMDFVARYGGEEFAVILPETDGSGAIIVAEKIKKAVQALSLIHKSSQVTNYITISLGVTTVVPNGTHSMEKFISNADKALYKAKSSGRNTVNFCNE</sequence>
<dbReference type="PROSITE" id="PS50887">
    <property type="entry name" value="GGDEF"/>
    <property type="match status" value="1"/>
</dbReference>
<dbReference type="InterPro" id="IPR029787">
    <property type="entry name" value="Nucleotide_cyclase"/>
</dbReference>
<dbReference type="SUPFAM" id="SSF55073">
    <property type="entry name" value="Nucleotide cyclase"/>
    <property type="match status" value="1"/>
</dbReference>
<dbReference type="SMART" id="SM00267">
    <property type="entry name" value="GGDEF"/>
    <property type="match status" value="1"/>
</dbReference>
<evidence type="ECO:0000313" key="3">
    <source>
        <dbReference type="Proteomes" id="UP001623660"/>
    </source>
</evidence>
<dbReference type="RefSeq" id="WP_406794759.1">
    <property type="nucleotide sequence ID" value="NZ_JBJHZX010000075.1"/>
</dbReference>
<dbReference type="Pfam" id="PF00990">
    <property type="entry name" value="GGDEF"/>
    <property type="match status" value="1"/>
</dbReference>
<feature type="domain" description="GGDEF" evidence="1">
    <location>
        <begin position="59"/>
        <end position="196"/>
    </location>
</feature>
<dbReference type="CDD" id="cd01949">
    <property type="entry name" value="GGDEF"/>
    <property type="match status" value="1"/>
</dbReference>
<dbReference type="InterPro" id="IPR050469">
    <property type="entry name" value="Diguanylate_Cyclase"/>
</dbReference>
<dbReference type="InterPro" id="IPR043128">
    <property type="entry name" value="Rev_trsase/Diguanyl_cyclase"/>
</dbReference>
<evidence type="ECO:0000313" key="2">
    <source>
        <dbReference type="EMBL" id="MFL0198647.1"/>
    </source>
</evidence>
<evidence type="ECO:0000259" key="1">
    <source>
        <dbReference type="PROSITE" id="PS50887"/>
    </source>
</evidence>
<dbReference type="EMBL" id="JBJHZX010000075">
    <property type="protein sequence ID" value="MFL0198647.1"/>
    <property type="molecule type" value="Genomic_DNA"/>
</dbReference>
<organism evidence="2 3">
    <name type="scientific">Candidatus Clostridium eludens</name>
    <dbReference type="NCBI Taxonomy" id="3381663"/>
    <lineage>
        <taxon>Bacteria</taxon>
        <taxon>Bacillati</taxon>
        <taxon>Bacillota</taxon>
        <taxon>Clostridia</taxon>
        <taxon>Eubacteriales</taxon>
        <taxon>Clostridiaceae</taxon>
        <taxon>Clostridium</taxon>
    </lineage>
</organism>
<dbReference type="Gene3D" id="3.30.70.270">
    <property type="match status" value="1"/>
</dbReference>
<protein>
    <submittedName>
        <fullName evidence="2">GGDEF domain-containing protein</fullName>
    </submittedName>
</protein>
<dbReference type="PANTHER" id="PTHR45138">
    <property type="entry name" value="REGULATORY COMPONENTS OF SENSORY TRANSDUCTION SYSTEM"/>
    <property type="match status" value="1"/>
</dbReference>
<accession>A0ABW8SSC8</accession>
<reference evidence="2 3" key="1">
    <citation type="submission" date="2024-11" db="EMBL/GenBank/DDBJ databases">
        <authorList>
            <person name="Heng Y.C."/>
            <person name="Lim A.C.H."/>
            <person name="Lee J.K.Y."/>
            <person name="Kittelmann S."/>
        </authorList>
    </citation>
    <scope>NUCLEOTIDE SEQUENCE [LARGE SCALE GENOMIC DNA]</scope>
    <source>
        <strain evidence="2 3">WILCCON 0269</strain>
    </source>
</reference>
<keyword evidence="3" id="KW-1185">Reference proteome</keyword>